<dbReference type="GO" id="GO:0006032">
    <property type="term" value="P:chitin catabolic process"/>
    <property type="evidence" value="ECO:0007669"/>
    <property type="project" value="UniProtKB-KW"/>
</dbReference>
<dbReference type="Gene3D" id="3.10.50.10">
    <property type="match status" value="1"/>
</dbReference>
<dbReference type="EC" id="3.2.1.14" evidence="4"/>
<evidence type="ECO:0000256" key="13">
    <source>
        <dbReference type="ARBA" id="ARBA00044955"/>
    </source>
</evidence>
<evidence type="ECO:0000256" key="3">
    <source>
        <dbReference type="ARBA" id="ARBA00008682"/>
    </source>
</evidence>
<feature type="domain" description="LysM" evidence="16">
    <location>
        <begin position="436"/>
        <end position="484"/>
    </location>
</feature>
<feature type="compositionally biased region" description="Basic and acidic residues" evidence="15">
    <location>
        <begin position="1686"/>
        <end position="1707"/>
    </location>
</feature>
<organism evidence="18 19">
    <name type="scientific">Cylindrodendrum hubeiense</name>
    <dbReference type="NCBI Taxonomy" id="595255"/>
    <lineage>
        <taxon>Eukaryota</taxon>
        <taxon>Fungi</taxon>
        <taxon>Dikarya</taxon>
        <taxon>Ascomycota</taxon>
        <taxon>Pezizomycotina</taxon>
        <taxon>Sordariomycetes</taxon>
        <taxon>Hypocreomycetidae</taxon>
        <taxon>Hypocreales</taxon>
        <taxon>Nectriaceae</taxon>
        <taxon>Cylindrodendrum</taxon>
    </lineage>
</organism>
<dbReference type="SUPFAM" id="SSF57016">
    <property type="entry name" value="Plant lectins/antimicrobial peptides"/>
    <property type="match status" value="1"/>
</dbReference>
<dbReference type="EMBL" id="JAANBB010000052">
    <property type="protein sequence ID" value="KAF7553005.1"/>
    <property type="molecule type" value="Genomic_DNA"/>
</dbReference>
<dbReference type="Pfam" id="PF00704">
    <property type="entry name" value="Glyco_hydro_18"/>
    <property type="match status" value="1"/>
</dbReference>
<dbReference type="Gene3D" id="3.20.20.80">
    <property type="entry name" value="Glycosidases"/>
    <property type="match status" value="1"/>
</dbReference>
<evidence type="ECO:0000313" key="19">
    <source>
        <dbReference type="Proteomes" id="UP000722485"/>
    </source>
</evidence>
<dbReference type="Gene3D" id="3.40.50.300">
    <property type="entry name" value="P-loop containing nucleotide triphosphate hydrolases"/>
    <property type="match status" value="1"/>
</dbReference>
<dbReference type="SUPFAM" id="SSF52540">
    <property type="entry name" value="P-loop containing nucleoside triphosphate hydrolases"/>
    <property type="match status" value="1"/>
</dbReference>
<feature type="domain" description="GH18" evidence="17">
    <location>
        <begin position="580"/>
        <end position="953"/>
    </location>
</feature>
<name>A0A9P5H9U3_9HYPO</name>
<reference evidence="18" key="1">
    <citation type="submission" date="2020-03" db="EMBL/GenBank/DDBJ databases">
        <title>Draft Genome Sequence of Cylindrodendrum hubeiense.</title>
        <authorList>
            <person name="Buettner E."/>
            <person name="Kellner H."/>
        </authorList>
    </citation>
    <scope>NUCLEOTIDE SEQUENCE</scope>
    <source>
        <strain evidence="18">IHI 201604</strain>
    </source>
</reference>
<protein>
    <recommendedName>
        <fullName evidence="4">chitinase</fullName>
        <ecNumber evidence="4">3.2.1.14</ecNumber>
    </recommendedName>
</protein>
<dbReference type="InterPro" id="IPR018392">
    <property type="entry name" value="LysM"/>
</dbReference>
<dbReference type="SUPFAM" id="SSF54106">
    <property type="entry name" value="LysM domain"/>
    <property type="match status" value="1"/>
</dbReference>
<feature type="compositionally biased region" description="Basic and acidic residues" evidence="15">
    <location>
        <begin position="1620"/>
        <end position="1634"/>
    </location>
</feature>
<keyword evidence="6" id="KW-0147">Chitin-binding</keyword>
<dbReference type="InterPro" id="IPR036779">
    <property type="entry name" value="LysM_dom_sf"/>
</dbReference>
<evidence type="ECO:0000256" key="2">
    <source>
        <dbReference type="ARBA" id="ARBA00004613"/>
    </source>
</evidence>
<dbReference type="GO" id="GO:0008843">
    <property type="term" value="F:endochitinase activity"/>
    <property type="evidence" value="ECO:0007669"/>
    <property type="project" value="UniProtKB-EC"/>
</dbReference>
<evidence type="ECO:0000256" key="6">
    <source>
        <dbReference type="ARBA" id="ARBA00022669"/>
    </source>
</evidence>
<keyword evidence="19" id="KW-1185">Reference proteome</keyword>
<keyword evidence="11 14" id="KW-0326">Glycosidase</keyword>
<evidence type="ECO:0000256" key="11">
    <source>
        <dbReference type="ARBA" id="ARBA00023295"/>
    </source>
</evidence>
<dbReference type="InterPro" id="IPR027417">
    <property type="entry name" value="P-loop_NTPase"/>
</dbReference>
<evidence type="ECO:0000256" key="5">
    <source>
        <dbReference type="ARBA" id="ARBA00022525"/>
    </source>
</evidence>
<comment type="caution">
    <text evidence="18">The sequence shown here is derived from an EMBL/GenBank/DDBJ whole genome shotgun (WGS) entry which is preliminary data.</text>
</comment>
<feature type="region of interest" description="Disordered" evidence="15">
    <location>
        <begin position="1616"/>
        <end position="1724"/>
    </location>
</feature>
<dbReference type="InterPro" id="IPR029070">
    <property type="entry name" value="Chitinase_insertion_sf"/>
</dbReference>
<evidence type="ECO:0000313" key="18">
    <source>
        <dbReference type="EMBL" id="KAF7553005.1"/>
    </source>
</evidence>
<dbReference type="Gene3D" id="3.10.350.10">
    <property type="entry name" value="LysM domain"/>
    <property type="match status" value="3"/>
</dbReference>
<dbReference type="PROSITE" id="PS51782">
    <property type="entry name" value="LYSM"/>
    <property type="match status" value="3"/>
</dbReference>
<accession>A0A9P5H9U3</accession>
<keyword evidence="10" id="KW-0119">Carbohydrate metabolism</keyword>
<evidence type="ECO:0000256" key="8">
    <source>
        <dbReference type="ARBA" id="ARBA00023024"/>
    </source>
</evidence>
<feature type="compositionally biased region" description="Low complexity" evidence="15">
    <location>
        <begin position="1708"/>
        <end position="1724"/>
    </location>
</feature>
<dbReference type="Gene3D" id="3.30.60.10">
    <property type="entry name" value="Endochitinase-like"/>
    <property type="match status" value="1"/>
</dbReference>
<evidence type="ECO:0000256" key="12">
    <source>
        <dbReference type="ARBA" id="ARBA00023326"/>
    </source>
</evidence>
<evidence type="ECO:0000256" key="15">
    <source>
        <dbReference type="SAM" id="MobiDB-lite"/>
    </source>
</evidence>
<feature type="domain" description="LysM" evidence="16">
    <location>
        <begin position="372"/>
        <end position="417"/>
    </location>
</feature>
<dbReference type="OrthoDB" id="73875at2759"/>
<sequence length="1763" mass="192284">MPLLLAARSIATATASQDANLDEWHASVNRTQAFQTCPSSCQDAGAESAASEDLSSWFLFPDAASLSACNETMLLSFNVQNDANPDGKAPVTAIRGCKAEFSLVQKAMEGSSDDVAAVCSTPNHDIVQASVTMSGNHASDKKVSLDDLLSVGHQVQNYLSTKNPSCTQNVLTFGYSRSSAIGLFAGAEVYQHGLHADILSRFLEDAAKQDSFSKTRIAQLCTGNERGADYSVGIISTTSDRLPFIQEVIRTWADGRCVSGDQQDWMTVSVRVPGQIQGSNNVTSSSSVSSEATHAWSGSRLATRATCKTTEVKANDGCEAVAKRCGIKLIDLKKYNSAKTFCNTLVPGQKVCCSAGTLPDPIPAANSDGTCKTKSVVSGDSCASMAKKCGLKAADFTKLHSDSKFCSSLMVGQPVCCTRGKLPDIAPKPGKDGSCAAYDIKADDNCATIAVSHGITVEKIETFNKKTWGWNGCKLLWRGTSICLSTGTPPFPSSISDAVCGPQVPGTKKPSSGSSDTWAKLNPCPLNVCCNVWGKCGMTDDFCVIAKAATGAPGTTAKGKNSCISSCGRDIIKGTAPAKTMRVAYFEAWNSKRKCLNMDVDEIDKSKYTHIHFAFADVTSTFNVDVSASLRQFNLFKAMTGIKKIISFGGWDFSTKPGTYNILREAVKPVNRAIFTSNIVAFVKKHNLDGVDLDWEYPGAPDIPDIPSGDASAGKDYYQTLSGLKTALGTSKSVSFAAPASYWYLKSFPVKEMGSKIDYIIYMTYDLHGQWDYNNKWTSPGCPTGNCLRSHVNITETKDSLSMITKAGVPSNKVVVGVSSYGRSFKMAQAGCTGPTCKFTGSPRASNAAKGRCTNTAGYISDAEIQDIIDYGKVTKQWTDAGSNILVYNNTEWVAYMDEDTKASRAKLYASYNFAGTSDWAIDLQEFVDGTGEEDDDYDPNYVATISDHFEDCDSDFTSLSQLKNRKSKIPSYCMDQYLVNVEISIMDDALSRYNGLIDDGYDDRFKVYEEYTKEQVPSQINAFMGNGHAGDYFKCEETKYRTCCSGCNFASCANNCDKSSGCKNGMGTVIVTCPTVYKDGSDGIDWLHTTVPNTTFTMQDSDGFYKAIAKDSGIEKGWIKFGDIDVKAANGCQMAGEDIKECQRRQDDWFWNYPQASDNIEVFNPKDVIGKSYDKSKNLLQRLQLLKAIGDLDSQLNWSDLVDAASLPALTLAQAVENMEKVVEEAKKIAKAEREAMIANFIGGILFFIPIVGEVAAASSMTAIRAALQMVEAAGEAGLMAYAIVQDPDNAFMTVFSTLAGAGLSRGDWGKAAKARRGMKDGDVKKLGSIKDDLDTINFVRGGSFTRGVTIHTTIVSGRTVHLIDTPAFNDTCRSDIEVLQEVASWLLQAQHFGIRLGGLLYLHPITDQRLTGSSLQGLKIFKNMCGPQNYRAITLLTTRWDLVLAGNSSQRRAANQRRDDLHSKFWHDIIDAGGRADSLIPGRVTPLTAVERVVAQGHSLTLTIQREMSDQHRGLGETSAGAVLFQKYQQVREAYEARMHMAGDDLIKARTRSHDRDILNARRDISDLQDQLDWQDLSIRGLNQSIKETLKEELRKANRKRLELEAIIAKGATRATTRRNEHGDDIQSRTDESFSNSEGLPSLRDSSFDRNPRQTGVSLKKRDSIDDITRRQRYGYAATQGEQDNQKQREPEQSRMQPQRRDHQELQNQQHQKHQAQQLAQAKAVQETLPVAKRLVNSNRIAAGAGVASMALAAAALCTVM</sequence>
<dbReference type="SMART" id="SM00257">
    <property type="entry name" value="LysM"/>
    <property type="match status" value="3"/>
</dbReference>
<comment type="subcellular location">
    <subcellularLocation>
        <location evidence="2">Secreted</location>
    </subcellularLocation>
</comment>
<keyword evidence="9" id="KW-0843">Virulence</keyword>
<comment type="similarity">
    <text evidence="13">Belongs to the secreted LysM effector family.</text>
</comment>
<dbReference type="PANTHER" id="PTHR47700:SF2">
    <property type="entry name" value="CHITINASE"/>
    <property type="match status" value="1"/>
</dbReference>
<dbReference type="InterPro" id="IPR011583">
    <property type="entry name" value="Chitinase_II/V-like_cat"/>
</dbReference>
<dbReference type="PROSITE" id="PS51910">
    <property type="entry name" value="GH18_2"/>
    <property type="match status" value="1"/>
</dbReference>
<dbReference type="GO" id="GO:0005576">
    <property type="term" value="C:extracellular region"/>
    <property type="evidence" value="ECO:0007669"/>
    <property type="project" value="UniProtKB-SubCell"/>
</dbReference>
<dbReference type="PANTHER" id="PTHR47700">
    <property type="entry name" value="V CHITINASE, PUTATIVE (AFU_ORTHOLOGUE AFUA_6G13720)-RELATED"/>
    <property type="match status" value="1"/>
</dbReference>
<dbReference type="SUPFAM" id="SSF51445">
    <property type="entry name" value="(Trans)glycosidases"/>
    <property type="match status" value="1"/>
</dbReference>
<gene>
    <name evidence="18" type="ORF">G7Z17_g3937</name>
</gene>
<dbReference type="CDD" id="cd00035">
    <property type="entry name" value="ChtBD1"/>
    <property type="match status" value="1"/>
</dbReference>
<keyword evidence="7 14" id="KW-0378">Hydrolase</keyword>
<dbReference type="GO" id="GO:0008061">
    <property type="term" value="F:chitin binding"/>
    <property type="evidence" value="ECO:0007669"/>
    <property type="project" value="UniProtKB-KW"/>
</dbReference>
<keyword evidence="5" id="KW-0964">Secreted</keyword>
<dbReference type="PROSITE" id="PS01095">
    <property type="entry name" value="GH18_1"/>
    <property type="match status" value="1"/>
</dbReference>
<proteinExistence type="inferred from homology"/>
<dbReference type="InterPro" id="IPR001223">
    <property type="entry name" value="Glyco_hydro18_cat"/>
</dbReference>
<dbReference type="GO" id="GO:0000272">
    <property type="term" value="P:polysaccharide catabolic process"/>
    <property type="evidence" value="ECO:0007669"/>
    <property type="project" value="UniProtKB-KW"/>
</dbReference>
<evidence type="ECO:0000256" key="9">
    <source>
        <dbReference type="ARBA" id="ARBA00023026"/>
    </source>
</evidence>
<keyword evidence="8" id="KW-0146">Chitin degradation</keyword>
<dbReference type="InterPro" id="IPR036861">
    <property type="entry name" value="Endochitinase-like_sf"/>
</dbReference>
<dbReference type="InterPro" id="IPR017853">
    <property type="entry name" value="GH"/>
</dbReference>
<dbReference type="Proteomes" id="UP000722485">
    <property type="component" value="Unassembled WGS sequence"/>
</dbReference>
<feature type="domain" description="LysM" evidence="16">
    <location>
        <begin position="308"/>
        <end position="353"/>
    </location>
</feature>
<dbReference type="InterPro" id="IPR001579">
    <property type="entry name" value="Glyco_hydro_18_chit_AS"/>
</dbReference>
<evidence type="ECO:0000256" key="14">
    <source>
        <dbReference type="RuleBase" id="RU000489"/>
    </source>
</evidence>
<comment type="catalytic activity">
    <reaction evidence="1">
        <text>Random endo-hydrolysis of N-acetyl-beta-D-glucosaminide (1-&gt;4)-beta-linkages in chitin and chitodextrins.</text>
        <dbReference type="EC" id="3.2.1.14"/>
    </reaction>
</comment>
<dbReference type="InterPro" id="IPR053214">
    <property type="entry name" value="LysM12-like"/>
</dbReference>
<dbReference type="Pfam" id="PF01476">
    <property type="entry name" value="LysM"/>
    <property type="match status" value="2"/>
</dbReference>
<evidence type="ECO:0000256" key="7">
    <source>
        <dbReference type="ARBA" id="ARBA00022801"/>
    </source>
</evidence>
<evidence type="ECO:0000256" key="4">
    <source>
        <dbReference type="ARBA" id="ARBA00012729"/>
    </source>
</evidence>
<dbReference type="CDD" id="cd02878">
    <property type="entry name" value="GH18_zymocin_alpha"/>
    <property type="match status" value="1"/>
</dbReference>
<feature type="compositionally biased region" description="Basic and acidic residues" evidence="15">
    <location>
        <begin position="1662"/>
        <end position="1672"/>
    </location>
</feature>
<evidence type="ECO:0000259" key="17">
    <source>
        <dbReference type="PROSITE" id="PS51910"/>
    </source>
</evidence>
<dbReference type="SUPFAM" id="SSF54556">
    <property type="entry name" value="Chitinase insertion domain"/>
    <property type="match status" value="1"/>
</dbReference>
<evidence type="ECO:0000256" key="10">
    <source>
        <dbReference type="ARBA" id="ARBA00023277"/>
    </source>
</evidence>
<dbReference type="SMART" id="SM00636">
    <property type="entry name" value="Glyco_18"/>
    <property type="match status" value="1"/>
</dbReference>
<evidence type="ECO:0000256" key="1">
    <source>
        <dbReference type="ARBA" id="ARBA00000822"/>
    </source>
</evidence>
<keyword evidence="12" id="KW-0624">Polysaccharide degradation</keyword>
<dbReference type="CDD" id="cd00118">
    <property type="entry name" value="LysM"/>
    <property type="match status" value="1"/>
</dbReference>
<evidence type="ECO:0000259" key="16">
    <source>
        <dbReference type="PROSITE" id="PS51782"/>
    </source>
</evidence>
<comment type="similarity">
    <text evidence="3">Belongs to the glycosyl hydrolase 18 family. Chitinase class V subfamily.</text>
</comment>